<reference evidence="1" key="1">
    <citation type="submission" date="2023-06" db="EMBL/GenBank/DDBJ databases">
        <title>Genome-scale phylogeny and comparative genomics of the fungal order Sordariales.</title>
        <authorList>
            <consortium name="Lawrence Berkeley National Laboratory"/>
            <person name="Hensen N."/>
            <person name="Bonometti L."/>
            <person name="Westerberg I."/>
            <person name="Brannstrom I.O."/>
            <person name="Guillou S."/>
            <person name="Cros-Aarteil S."/>
            <person name="Calhoun S."/>
            <person name="Haridas S."/>
            <person name="Kuo A."/>
            <person name="Mondo S."/>
            <person name="Pangilinan J."/>
            <person name="Riley R."/>
            <person name="LaButti K."/>
            <person name="Andreopoulos B."/>
            <person name="Lipzen A."/>
            <person name="Chen C."/>
            <person name="Yanf M."/>
            <person name="Daum C."/>
            <person name="Ng V."/>
            <person name="Clum A."/>
            <person name="Steindorff A."/>
            <person name="Ohm R."/>
            <person name="Martin F."/>
            <person name="Silar P."/>
            <person name="Natvig D."/>
            <person name="Lalanne C."/>
            <person name="Gautier V."/>
            <person name="Ament-velasquez S.L."/>
            <person name="Kruys A."/>
            <person name="Hutchinson M.I."/>
            <person name="Powell A.J."/>
            <person name="Barry K."/>
            <person name="Miller A.N."/>
            <person name="Grigoriev I.V."/>
            <person name="Debuchy R."/>
            <person name="Gladieux P."/>
            <person name="Thoren M.H."/>
            <person name="Johannesson H."/>
        </authorList>
    </citation>
    <scope>NUCLEOTIDE SEQUENCE</scope>
    <source>
        <strain evidence="1">SMH2392-1A</strain>
    </source>
</reference>
<sequence length="625" mass="65587">PVPPPTITASGPPQAALNDCPGPARVVRYATTWYRLPKPSPPASKQDEVGENEFLICTCCYTRHIAGTPHAASIGATAAELPAGRVCRFDVPRVTGPGRGLWAAACRDPGGAGLDALRAYAARRAELGLCPDDDADGGYADGGYGNGDGGRWFVAALAGSGSDALRVCEACFEERVCATGFAGHFRPQQTQHAQQSDDGSPPGCHLRFAFVARALAHTDEHGGGGGWSAFAAAAARRLGQPTCAGSSTAVAATSRGWRRARRAEIAGVTVCEACFLDLAGMTPFADEFDTALIFRATAQMWTCHAARPPLAVVLGVAQSRQDFGVFVSGAAAIMAAPACTEAGLGGGAVTWYTLAGRRCHNFEVCAGCYAGLLEPFGVAGFLQAVSFSGDEAAVPRLCDFHPSAPYFAPYVHRLQEAVDVGVWARFSEFVRAHAALAGAPACPRSTPTPDLIWYGYQDCGICPRCYAEVCVDTALAASMPVQAARVTGATMCSMYSPRMRRLFAAACERGSADELVEFAHHRALVHANTLLRADAMRQIQALKMRQAANQGVVSSIYSGGQSFALAAGVTSDYAYGSSTLGWHPTQSGAMAAQAFQSMNAGFAEANSPHVAMEIAQLEAQWLEVE</sequence>
<evidence type="ECO:0000313" key="2">
    <source>
        <dbReference type="Proteomes" id="UP001172101"/>
    </source>
</evidence>
<organism evidence="1 2">
    <name type="scientific">Lasiosphaeria miniovina</name>
    <dbReference type="NCBI Taxonomy" id="1954250"/>
    <lineage>
        <taxon>Eukaryota</taxon>
        <taxon>Fungi</taxon>
        <taxon>Dikarya</taxon>
        <taxon>Ascomycota</taxon>
        <taxon>Pezizomycotina</taxon>
        <taxon>Sordariomycetes</taxon>
        <taxon>Sordariomycetidae</taxon>
        <taxon>Sordariales</taxon>
        <taxon>Lasiosphaeriaceae</taxon>
        <taxon>Lasiosphaeria</taxon>
    </lineage>
</organism>
<proteinExistence type="predicted"/>
<name>A0AA40A5X4_9PEZI</name>
<dbReference type="RefSeq" id="XP_060293218.1">
    <property type="nucleotide sequence ID" value="XM_060436150.1"/>
</dbReference>
<dbReference type="EMBL" id="JAUIRO010000006">
    <property type="protein sequence ID" value="KAK0709914.1"/>
    <property type="molecule type" value="Genomic_DNA"/>
</dbReference>
<comment type="caution">
    <text evidence="1">The sequence shown here is derived from an EMBL/GenBank/DDBJ whole genome shotgun (WGS) entry which is preliminary data.</text>
</comment>
<keyword evidence="2" id="KW-1185">Reference proteome</keyword>
<feature type="non-terminal residue" evidence="1">
    <location>
        <position position="1"/>
    </location>
</feature>
<accession>A0AA40A5X4</accession>
<protein>
    <submittedName>
        <fullName evidence="1">Uncharacterized protein</fullName>
    </submittedName>
</protein>
<feature type="non-terminal residue" evidence="1">
    <location>
        <position position="625"/>
    </location>
</feature>
<evidence type="ECO:0000313" key="1">
    <source>
        <dbReference type="EMBL" id="KAK0709914.1"/>
    </source>
</evidence>
<dbReference type="AlphaFoldDB" id="A0AA40A5X4"/>
<dbReference type="Proteomes" id="UP001172101">
    <property type="component" value="Unassembled WGS sequence"/>
</dbReference>
<gene>
    <name evidence="1" type="ORF">B0T26DRAFT_624902</name>
</gene>
<dbReference type="GeneID" id="85319420"/>